<dbReference type="FunFam" id="3.40.50.300:FF:000093">
    <property type="entry name" value="Fidgetin-like 1"/>
    <property type="match status" value="1"/>
</dbReference>
<dbReference type="PANTHER" id="PTHR23074:SF86">
    <property type="entry name" value="SPASTIN"/>
    <property type="match status" value="1"/>
</dbReference>
<dbReference type="SUPFAM" id="SSF52540">
    <property type="entry name" value="P-loop containing nucleoside triphosphate hydrolases"/>
    <property type="match status" value="1"/>
</dbReference>
<dbReference type="SMART" id="SM00745">
    <property type="entry name" value="MIT"/>
    <property type="match status" value="1"/>
</dbReference>
<dbReference type="FunFam" id="1.10.8.60:FF:000022">
    <property type="entry name" value="Fidgetin like 1"/>
    <property type="match status" value="1"/>
</dbReference>
<dbReference type="Pfam" id="PF00004">
    <property type="entry name" value="AAA"/>
    <property type="match status" value="1"/>
</dbReference>
<dbReference type="Gene3D" id="3.40.50.300">
    <property type="entry name" value="P-loop containing nucleotide triphosphate hydrolases"/>
    <property type="match status" value="1"/>
</dbReference>
<evidence type="ECO:0000259" key="9">
    <source>
        <dbReference type="SMART" id="SM00382"/>
    </source>
</evidence>
<accession>A0A915K951</accession>
<keyword evidence="3 8" id="KW-0067">ATP-binding</keyword>
<keyword evidence="11" id="KW-1185">Reference proteome</keyword>
<evidence type="ECO:0000256" key="8">
    <source>
        <dbReference type="RuleBase" id="RU003651"/>
    </source>
</evidence>
<dbReference type="GO" id="GO:0005524">
    <property type="term" value="F:ATP binding"/>
    <property type="evidence" value="ECO:0007669"/>
    <property type="project" value="UniProtKB-KW"/>
</dbReference>
<keyword evidence="5" id="KW-0413">Isomerase</keyword>
<dbReference type="InterPro" id="IPR027417">
    <property type="entry name" value="P-loop_NTPase"/>
</dbReference>
<comment type="similarity">
    <text evidence="8">Belongs to the AAA ATPase family.</text>
</comment>
<evidence type="ECO:0000256" key="2">
    <source>
        <dbReference type="ARBA" id="ARBA00022741"/>
    </source>
</evidence>
<name>A0A915K951_ROMCU</name>
<reference evidence="12" key="1">
    <citation type="submission" date="2022-11" db="UniProtKB">
        <authorList>
            <consortium name="WormBaseParasite"/>
        </authorList>
    </citation>
    <scope>IDENTIFICATION</scope>
</reference>
<dbReference type="InterPro" id="IPR007330">
    <property type="entry name" value="MIT_dom"/>
</dbReference>
<keyword evidence="2 8" id="KW-0547">Nucleotide-binding</keyword>
<evidence type="ECO:0000256" key="1">
    <source>
        <dbReference type="ARBA" id="ARBA00022701"/>
    </source>
</evidence>
<dbReference type="GO" id="GO:0016887">
    <property type="term" value="F:ATP hydrolysis activity"/>
    <property type="evidence" value="ECO:0007669"/>
    <property type="project" value="InterPro"/>
</dbReference>
<protein>
    <recommendedName>
        <fullName evidence="7">microtubule-severing ATPase</fullName>
        <ecNumber evidence="7">5.6.1.1</ecNumber>
    </recommendedName>
</protein>
<dbReference type="SMART" id="SM00382">
    <property type="entry name" value="AAA"/>
    <property type="match status" value="1"/>
</dbReference>
<dbReference type="InterPro" id="IPR050304">
    <property type="entry name" value="MT-severing_AAA_ATPase"/>
</dbReference>
<dbReference type="InterPro" id="IPR003959">
    <property type="entry name" value="ATPase_AAA_core"/>
</dbReference>
<evidence type="ECO:0000313" key="11">
    <source>
        <dbReference type="Proteomes" id="UP000887565"/>
    </source>
</evidence>
<evidence type="ECO:0000256" key="7">
    <source>
        <dbReference type="ARBA" id="ARBA00038871"/>
    </source>
</evidence>
<dbReference type="AlphaFoldDB" id="A0A915K951"/>
<dbReference type="Gene3D" id="1.10.8.60">
    <property type="match status" value="1"/>
</dbReference>
<feature type="domain" description="AAA+ ATPase" evidence="9">
    <location>
        <begin position="215"/>
        <end position="351"/>
    </location>
</feature>
<sequence>MNEHSAESHMAEYKNLIEKYHKSAYDYLSEALKIDEECDGIEKKMRALRLYKKGADELKKGLAFRDDKKPGSNVEKVERLCQKMSTNLKMATERINVIELELKGRPGTSKADLSEKWRIVPKTANNDRCKSLPKLKSKMNASSVVDFATKSINAIKKLKGIDTKLANFILDQVLETRCTVRFDDIAGLDNAKQALTEAVVLPLLKPELFTGLRSPVQGILLFGPPGNGKTMLAKAISGESKCVFFNISASALTSKWVGEAEKLVKALFVLARELQPVIIFIDEIDSILCERSDKENEVSRRLKTEFLLQFDGASSSSDDKVLIIGATNRPHDLDDAVLRRFPKRIYVGLPEANARRQLIEKLLNKHNNPLSRRDIDYIARRTENYSNFDLTQLAKEAAMGPVREILPQNLIKVDVKELREISLVDFEAALNRIASFVSLPTLKPISLKRFPLYYLLLSVTT</sequence>
<dbReference type="GO" id="GO:0008568">
    <property type="term" value="F:microtubule severing ATPase activity"/>
    <property type="evidence" value="ECO:0007669"/>
    <property type="project" value="UniProtKB-EC"/>
</dbReference>
<proteinExistence type="inferred from homology"/>
<dbReference type="Proteomes" id="UP000887565">
    <property type="component" value="Unplaced"/>
</dbReference>
<organism evidence="11 12">
    <name type="scientific">Romanomermis culicivorax</name>
    <name type="common">Nematode worm</name>
    <dbReference type="NCBI Taxonomy" id="13658"/>
    <lineage>
        <taxon>Eukaryota</taxon>
        <taxon>Metazoa</taxon>
        <taxon>Ecdysozoa</taxon>
        <taxon>Nematoda</taxon>
        <taxon>Enoplea</taxon>
        <taxon>Dorylaimia</taxon>
        <taxon>Mermithida</taxon>
        <taxon>Mermithoidea</taxon>
        <taxon>Mermithidae</taxon>
        <taxon>Romanomermis</taxon>
    </lineage>
</organism>
<dbReference type="OMA" id="KMATERI"/>
<dbReference type="Gene3D" id="1.20.58.80">
    <property type="entry name" value="Phosphotransferase system, lactose/cellobiose-type IIA subunit"/>
    <property type="match status" value="1"/>
</dbReference>
<evidence type="ECO:0000256" key="3">
    <source>
        <dbReference type="ARBA" id="ARBA00022840"/>
    </source>
</evidence>
<dbReference type="PROSITE" id="PS00674">
    <property type="entry name" value="AAA"/>
    <property type="match status" value="1"/>
</dbReference>
<keyword evidence="4" id="KW-0472">Membrane</keyword>
<evidence type="ECO:0000259" key="10">
    <source>
        <dbReference type="SMART" id="SM00745"/>
    </source>
</evidence>
<dbReference type="GO" id="GO:0008017">
    <property type="term" value="F:microtubule binding"/>
    <property type="evidence" value="ECO:0007669"/>
    <property type="project" value="UniProtKB-ARBA"/>
</dbReference>
<dbReference type="GO" id="GO:0005874">
    <property type="term" value="C:microtubule"/>
    <property type="evidence" value="ECO:0007669"/>
    <property type="project" value="UniProtKB-KW"/>
</dbReference>
<dbReference type="InterPro" id="IPR003593">
    <property type="entry name" value="AAA+_ATPase"/>
</dbReference>
<dbReference type="EC" id="5.6.1.1" evidence="7"/>
<feature type="domain" description="MIT" evidence="10">
    <location>
        <begin position="17"/>
        <end position="97"/>
    </location>
</feature>
<evidence type="ECO:0000256" key="4">
    <source>
        <dbReference type="ARBA" id="ARBA00023136"/>
    </source>
</evidence>
<comment type="catalytic activity">
    <reaction evidence="6">
        <text>n ATP + n H2O + a microtubule = n ADP + n phosphate + (n+1) alpha/beta tubulin heterodimers.</text>
        <dbReference type="EC" id="5.6.1.1"/>
    </reaction>
</comment>
<evidence type="ECO:0000313" key="12">
    <source>
        <dbReference type="WBParaSite" id="nRc.2.0.1.t34894-RA"/>
    </source>
</evidence>
<dbReference type="InterPro" id="IPR003960">
    <property type="entry name" value="ATPase_AAA_CS"/>
</dbReference>
<keyword evidence="1" id="KW-0493">Microtubule</keyword>
<evidence type="ECO:0000256" key="5">
    <source>
        <dbReference type="ARBA" id="ARBA00023235"/>
    </source>
</evidence>
<dbReference type="PANTHER" id="PTHR23074">
    <property type="entry name" value="AAA DOMAIN-CONTAINING"/>
    <property type="match status" value="1"/>
</dbReference>
<evidence type="ECO:0000256" key="6">
    <source>
        <dbReference type="ARBA" id="ARBA00036378"/>
    </source>
</evidence>
<dbReference type="WBParaSite" id="nRc.2.0.1.t34894-RA">
    <property type="protein sequence ID" value="nRc.2.0.1.t34894-RA"/>
    <property type="gene ID" value="nRc.2.0.1.g34894"/>
</dbReference>